<keyword evidence="5" id="KW-1185">Reference proteome</keyword>
<dbReference type="InterPro" id="IPR011990">
    <property type="entry name" value="TPR-like_helical_dom_sf"/>
</dbReference>
<feature type="repeat" description="PPR" evidence="3">
    <location>
        <begin position="515"/>
        <end position="549"/>
    </location>
</feature>
<reference evidence="4 5" key="1">
    <citation type="journal article" date="2019" name="Genome Biol. Evol.">
        <title>Insights into the evolution of the New World diploid cottons (Gossypium, subgenus Houzingenia) based on genome sequencing.</title>
        <authorList>
            <person name="Grover C.E."/>
            <person name="Arick M.A. 2nd"/>
            <person name="Thrash A."/>
            <person name="Conover J.L."/>
            <person name="Sanders W.S."/>
            <person name="Peterson D.G."/>
            <person name="Frelichowski J.E."/>
            <person name="Scheffler J.A."/>
            <person name="Scheffler B.E."/>
            <person name="Wendel J.F."/>
        </authorList>
    </citation>
    <scope>NUCLEOTIDE SEQUENCE [LARGE SCALE GENOMIC DNA]</scope>
    <source>
        <strain evidence="4">0</strain>
        <tissue evidence="4">Leaf</tissue>
    </source>
</reference>
<protein>
    <recommendedName>
        <fullName evidence="6">Pentatricopeptide repeat-containing protein</fullName>
    </recommendedName>
</protein>
<comment type="caution">
    <text evidence="4">The sequence shown here is derived from an EMBL/GenBank/DDBJ whole genome shotgun (WGS) entry which is preliminary data.</text>
</comment>
<dbReference type="PROSITE" id="PS51375">
    <property type="entry name" value="PPR"/>
    <property type="match status" value="5"/>
</dbReference>
<dbReference type="InterPro" id="IPR046848">
    <property type="entry name" value="E_motif"/>
</dbReference>
<name>A0A7J9HMY6_9ROSI</name>
<dbReference type="PANTHER" id="PTHR24015">
    <property type="entry name" value="OS07G0578800 PROTEIN-RELATED"/>
    <property type="match status" value="1"/>
</dbReference>
<proteinExistence type="inferred from homology"/>
<dbReference type="InterPro" id="IPR046960">
    <property type="entry name" value="PPR_At4g14850-like_plant"/>
</dbReference>
<dbReference type="FunFam" id="1.25.40.10:FF:000436">
    <property type="entry name" value="Pentatricopeptide repeat-containing protein At5g39350 family"/>
    <property type="match status" value="1"/>
</dbReference>
<dbReference type="Pfam" id="PF13041">
    <property type="entry name" value="PPR_2"/>
    <property type="match status" value="4"/>
</dbReference>
<dbReference type="FunFam" id="1.25.40.10:FF:000351">
    <property type="entry name" value="Pentatricopeptide repeat-containing protein"/>
    <property type="match status" value="1"/>
</dbReference>
<gene>
    <name evidence="4" type="ORF">Gohar_003134</name>
</gene>
<feature type="repeat" description="PPR" evidence="3">
    <location>
        <begin position="114"/>
        <end position="148"/>
    </location>
</feature>
<dbReference type="Gene3D" id="1.25.40.10">
    <property type="entry name" value="Tetratricopeptide repeat domain"/>
    <property type="match status" value="5"/>
</dbReference>
<dbReference type="OrthoDB" id="185373at2759"/>
<dbReference type="GO" id="GO:0009451">
    <property type="term" value="P:RNA modification"/>
    <property type="evidence" value="ECO:0007669"/>
    <property type="project" value="InterPro"/>
</dbReference>
<dbReference type="Pfam" id="PF20431">
    <property type="entry name" value="E_motif"/>
    <property type="match status" value="1"/>
</dbReference>
<comment type="similarity">
    <text evidence="2">Belongs to the PPR family. PCMP-E subfamily.</text>
</comment>
<dbReference type="GO" id="GO:0003723">
    <property type="term" value="F:RNA binding"/>
    <property type="evidence" value="ECO:0007669"/>
    <property type="project" value="InterPro"/>
</dbReference>
<dbReference type="GO" id="GO:0005739">
    <property type="term" value="C:mitochondrion"/>
    <property type="evidence" value="ECO:0007669"/>
    <property type="project" value="UniProtKB-ARBA"/>
</dbReference>
<evidence type="ECO:0000313" key="5">
    <source>
        <dbReference type="Proteomes" id="UP000593560"/>
    </source>
</evidence>
<feature type="repeat" description="PPR" evidence="3">
    <location>
        <begin position="414"/>
        <end position="448"/>
    </location>
</feature>
<dbReference type="InterPro" id="IPR002885">
    <property type="entry name" value="PPR_rpt"/>
</dbReference>
<accession>A0A7J9HMY6</accession>
<evidence type="ECO:0000256" key="1">
    <source>
        <dbReference type="ARBA" id="ARBA00022737"/>
    </source>
</evidence>
<evidence type="ECO:0000256" key="2">
    <source>
        <dbReference type="ARBA" id="ARBA00061659"/>
    </source>
</evidence>
<evidence type="ECO:0000313" key="4">
    <source>
        <dbReference type="EMBL" id="MBA0811210.1"/>
    </source>
</evidence>
<dbReference type="FunFam" id="1.25.40.10:FF:000682">
    <property type="entry name" value="Pentatricopeptide repeat-containing protein At3g16610"/>
    <property type="match status" value="1"/>
</dbReference>
<dbReference type="PANTHER" id="PTHR24015:SF1903">
    <property type="entry name" value="OS05G0305300 PROTEIN"/>
    <property type="match status" value="1"/>
</dbReference>
<organism evidence="4 5">
    <name type="scientific">Gossypium harknessii</name>
    <dbReference type="NCBI Taxonomy" id="34285"/>
    <lineage>
        <taxon>Eukaryota</taxon>
        <taxon>Viridiplantae</taxon>
        <taxon>Streptophyta</taxon>
        <taxon>Embryophyta</taxon>
        <taxon>Tracheophyta</taxon>
        <taxon>Spermatophyta</taxon>
        <taxon>Magnoliopsida</taxon>
        <taxon>eudicotyledons</taxon>
        <taxon>Gunneridae</taxon>
        <taxon>Pentapetalae</taxon>
        <taxon>rosids</taxon>
        <taxon>malvids</taxon>
        <taxon>Malvales</taxon>
        <taxon>Malvaceae</taxon>
        <taxon>Malvoideae</taxon>
        <taxon>Gossypium</taxon>
    </lineage>
</organism>
<dbReference type="Pfam" id="PF01535">
    <property type="entry name" value="PPR"/>
    <property type="match status" value="4"/>
</dbReference>
<evidence type="ECO:0000256" key="3">
    <source>
        <dbReference type="PROSITE-ProRule" id="PRU00708"/>
    </source>
</evidence>
<dbReference type="NCBIfam" id="TIGR00756">
    <property type="entry name" value="PPR"/>
    <property type="match status" value="7"/>
</dbReference>
<dbReference type="EMBL" id="JABFAD010000010">
    <property type="protein sequence ID" value="MBA0811210.1"/>
    <property type="molecule type" value="Genomic_DNA"/>
</dbReference>
<feature type="repeat" description="PPR" evidence="3">
    <location>
        <begin position="313"/>
        <end position="347"/>
    </location>
</feature>
<dbReference type="AlphaFoldDB" id="A0A7J9HMY6"/>
<dbReference type="Proteomes" id="UP000593560">
    <property type="component" value="Unassembled WGS sequence"/>
</dbReference>
<feature type="repeat" description="PPR" evidence="3">
    <location>
        <begin position="212"/>
        <end position="246"/>
    </location>
</feature>
<keyword evidence="1" id="KW-0677">Repeat</keyword>
<dbReference type="FunFam" id="1.25.40.10:FF:000090">
    <property type="entry name" value="Pentatricopeptide repeat-containing protein, chloroplastic"/>
    <property type="match status" value="1"/>
</dbReference>
<sequence length="748" mass="83125">MKKIISTTTTSSTTKPFNSIINRLSSQGSYDEVLFTYISMLKSNTPPDSYTFPSLLKACTSLNLFSLGLSIHQNIVHHGFSSDSYTASSLINFYAKFDRTTNARKVFDKTPNRDVVPWTAIIGCYCRAGDLDNAFSMYNEMRCNGVEPSPVTFLSLLSGALNFAYVQALHGCAVLYGFESDITLGNSLLNAYIKCGGIREARGLFEFMDQRDKISWNSLISGYAQLGNVEEILQLLYRMKVESMDPDQQTFGSLLTAVAAQSKLDIGRMVHGQILRGGLDSDAHVQTALIFMYLSCGNSNAAYQIFEEVSEKDVVLWTAMISGLVQNTCADKALEVFYNMLKSRVVPSTATITSALAACAHLGTFNLGTSIHAYLLRQGLTIDIPAQNSLLTMYAKCGHLEQSCAVFERMDRKDLVSWNAIIAGCAQNDYLSKAFFFFNKMRSTLQKPDSVTVVTLLQMSASTGALHQGKWFHNFVIRSYLRPCILVDTALVDMYCKCGDLDSAVKCFREMLQWDLISWSTIIAGYGSHGKGETALSMYFELLHSGMKPNKVIFLSILSACSHNGLVDQGLSIFESMSRDFGVQPGVEHHACIVDLLCRAGRVEEAYNFYKGSFLEPAVDVLSMLLDTCRANGNLELGSIIAQDVIMLKPNSAGNYVQIAHCYASMSRWNRMGEAWTQMRSLGLRKLPGWSIIDLHGRVTTFFSGQTAHPKHEEIVATLSILWWEMSEAGVSFKMKEVHDMFLDGWFL</sequence>
<evidence type="ECO:0008006" key="6">
    <source>
        <dbReference type="Google" id="ProtNLM"/>
    </source>
</evidence>
<dbReference type="FunFam" id="1.25.40.10:FF:000205">
    <property type="entry name" value="Pentatricopeptide repeat-containing protein, mitochondrial"/>
    <property type="match status" value="1"/>
</dbReference>